<sequence length="191" mass="21046">MTEMYGTRWTASVGDCPDQDHAWSTVLGGLNGREIANGLNVLVERGLEWPPSAPEFRRMCLHIPGLPSAVEAWAQALSGNYTHETVKVAAELTGTFELRKARLCDRHLQQQFDRNFSIVCQRLRKGEPLAGEVLAGIGHDSQKSPAELSNEYHEQLLRQRIEQQGVPSDPAAARAAMLAALGIKRDSHASH</sequence>
<gene>
    <name evidence="1" type="ORF">BXT89_14380</name>
</gene>
<protein>
    <submittedName>
        <fullName evidence="1">Uncharacterized protein</fullName>
    </submittedName>
</protein>
<comment type="caution">
    <text evidence="1">The sequence shown here is derived from an EMBL/GenBank/DDBJ whole genome shotgun (WGS) entry which is preliminary data.</text>
</comment>
<evidence type="ECO:0000313" key="2">
    <source>
        <dbReference type="Proteomes" id="UP000242847"/>
    </source>
</evidence>
<dbReference type="AlphaFoldDB" id="A0A1S8DCN3"/>
<dbReference type="Proteomes" id="UP000242847">
    <property type="component" value="Unassembled WGS sequence"/>
</dbReference>
<accession>A0A1S8DCN3</accession>
<reference evidence="1 2" key="1">
    <citation type="submission" date="2017-01" db="EMBL/GenBank/DDBJ databases">
        <title>Draft genome sequence of Pseudomonas pachastrellae type strain CCUG 46540T from a deep sea.</title>
        <authorList>
            <person name="Gomila M."/>
            <person name="Mulet M."/>
            <person name="Lalucat J."/>
            <person name="Garcia-Valdes E."/>
        </authorList>
    </citation>
    <scope>NUCLEOTIDE SEQUENCE [LARGE SCALE GENOMIC DNA]</scope>
    <source>
        <strain evidence="1 2">CCUG 46540</strain>
    </source>
</reference>
<dbReference type="STRING" id="254161.SAMN05216256_10199"/>
<evidence type="ECO:0000313" key="1">
    <source>
        <dbReference type="EMBL" id="ONM43163.1"/>
    </source>
</evidence>
<name>A0A1S8DCN3_9GAMM</name>
<organism evidence="1 2">
    <name type="scientific">Halopseudomonas pachastrellae</name>
    <dbReference type="NCBI Taxonomy" id="254161"/>
    <lineage>
        <taxon>Bacteria</taxon>
        <taxon>Pseudomonadati</taxon>
        <taxon>Pseudomonadota</taxon>
        <taxon>Gammaproteobacteria</taxon>
        <taxon>Pseudomonadales</taxon>
        <taxon>Pseudomonadaceae</taxon>
        <taxon>Halopseudomonas</taxon>
    </lineage>
</organism>
<proteinExistence type="predicted"/>
<keyword evidence="2" id="KW-1185">Reference proteome</keyword>
<dbReference type="EMBL" id="MUBC01000035">
    <property type="protein sequence ID" value="ONM43163.1"/>
    <property type="molecule type" value="Genomic_DNA"/>
</dbReference>